<dbReference type="OrthoDB" id="2050078at2"/>
<dbReference type="AlphaFoldDB" id="A0A1I1AGT5"/>
<evidence type="ECO:0000313" key="1">
    <source>
        <dbReference type="EMBL" id="SFB36576.1"/>
    </source>
</evidence>
<proteinExistence type="predicted"/>
<reference evidence="1 2" key="1">
    <citation type="submission" date="2016-10" db="EMBL/GenBank/DDBJ databases">
        <authorList>
            <person name="de Groot N.N."/>
        </authorList>
    </citation>
    <scope>NUCLEOTIDE SEQUENCE [LARGE SCALE GENOMIC DNA]</scope>
    <source>
        <strain evidence="1 2">DSM 5522</strain>
    </source>
</reference>
<dbReference type="Proteomes" id="UP000198838">
    <property type="component" value="Unassembled WGS sequence"/>
</dbReference>
<name>A0A1I1AGT5_9FIRM</name>
<dbReference type="RefSeq" id="WP_092874604.1">
    <property type="nucleotide sequence ID" value="NZ_FOJY01000026.1"/>
</dbReference>
<dbReference type="EMBL" id="FOJY01000026">
    <property type="protein sequence ID" value="SFB36576.1"/>
    <property type="molecule type" value="Genomic_DNA"/>
</dbReference>
<evidence type="ECO:0000313" key="2">
    <source>
        <dbReference type="Proteomes" id="UP000198838"/>
    </source>
</evidence>
<protein>
    <submittedName>
        <fullName evidence="1">Uncharacterized protein</fullName>
    </submittedName>
</protein>
<organism evidence="1 2">
    <name type="scientific">Acetitomaculum ruminis DSM 5522</name>
    <dbReference type="NCBI Taxonomy" id="1120918"/>
    <lineage>
        <taxon>Bacteria</taxon>
        <taxon>Bacillati</taxon>
        <taxon>Bacillota</taxon>
        <taxon>Clostridia</taxon>
        <taxon>Lachnospirales</taxon>
        <taxon>Lachnospiraceae</taxon>
        <taxon>Acetitomaculum</taxon>
    </lineage>
</organism>
<keyword evidence="2" id="KW-1185">Reference proteome</keyword>
<gene>
    <name evidence="1" type="ORF">SAMN05216249_12614</name>
</gene>
<accession>A0A1I1AGT5</accession>
<sequence>MKVKRRKYTPPEADLIRPAITGNIVALFDVRAHYDRLMRYKLNKEIMALSEAIGFSPDMFDFDNLLGDVGVILDNAVMNFKE</sequence>
<dbReference type="STRING" id="1120918.SAMN05216249_12614"/>